<feature type="active site" description="Tele-AMP-histidine intermediate" evidence="1">
    <location>
        <position position="95"/>
    </location>
</feature>
<keyword evidence="6" id="KW-1185">Reference proteome</keyword>
<dbReference type="PANTHER" id="PTHR42997:SF1">
    <property type="entry name" value="AP-4-A PHOSPHORYLASE"/>
    <property type="match status" value="1"/>
</dbReference>
<feature type="short sequence motif" description="Histidine triad motif" evidence="2 3">
    <location>
        <begin position="93"/>
        <end position="97"/>
    </location>
</feature>
<dbReference type="PROSITE" id="PS51084">
    <property type="entry name" value="HIT_2"/>
    <property type="match status" value="1"/>
</dbReference>
<dbReference type="InterPro" id="IPR036265">
    <property type="entry name" value="HIT-like_sf"/>
</dbReference>
<protein>
    <submittedName>
        <fullName evidence="5">Diadenosine tetraphosphate (Ap4A) hydrolase</fullName>
    </submittedName>
</protein>
<accession>A0A1H7IM58</accession>
<evidence type="ECO:0000259" key="4">
    <source>
        <dbReference type="PROSITE" id="PS51084"/>
    </source>
</evidence>
<keyword evidence="5" id="KW-0378">Hydrolase</keyword>
<reference evidence="6" key="1">
    <citation type="submission" date="2016-10" db="EMBL/GenBank/DDBJ databases">
        <authorList>
            <person name="Varghese N."/>
            <person name="Submissions S."/>
        </authorList>
    </citation>
    <scope>NUCLEOTIDE SEQUENCE [LARGE SCALE GENOMIC DNA]</scope>
    <source>
        <strain evidence="6">DSM 19183</strain>
    </source>
</reference>
<dbReference type="OrthoDB" id="9784774at2"/>
<dbReference type="Proteomes" id="UP000199081">
    <property type="component" value="Unassembled WGS sequence"/>
</dbReference>
<dbReference type="STRING" id="426702.SAMN04488099_104191"/>
<evidence type="ECO:0000313" key="6">
    <source>
        <dbReference type="Proteomes" id="UP000199081"/>
    </source>
</evidence>
<organism evidence="5 6">
    <name type="scientific">Alkalibacterium pelagium</name>
    <dbReference type="NCBI Taxonomy" id="426702"/>
    <lineage>
        <taxon>Bacteria</taxon>
        <taxon>Bacillati</taxon>
        <taxon>Bacillota</taxon>
        <taxon>Bacilli</taxon>
        <taxon>Lactobacillales</taxon>
        <taxon>Carnobacteriaceae</taxon>
        <taxon>Alkalibacterium</taxon>
    </lineage>
</organism>
<evidence type="ECO:0000256" key="1">
    <source>
        <dbReference type="PIRSR" id="PIRSR601310-1"/>
    </source>
</evidence>
<evidence type="ECO:0000256" key="3">
    <source>
        <dbReference type="PROSITE-ProRule" id="PRU00464"/>
    </source>
</evidence>
<dbReference type="SUPFAM" id="SSF54197">
    <property type="entry name" value="HIT-like"/>
    <property type="match status" value="1"/>
</dbReference>
<dbReference type="AlphaFoldDB" id="A0A1H7IM58"/>
<dbReference type="GO" id="GO:0016787">
    <property type="term" value="F:hydrolase activity"/>
    <property type="evidence" value="ECO:0007669"/>
    <property type="project" value="UniProtKB-KW"/>
</dbReference>
<dbReference type="InterPro" id="IPR001310">
    <property type="entry name" value="Histidine_triad_HIT"/>
</dbReference>
<dbReference type="Pfam" id="PF01230">
    <property type="entry name" value="HIT"/>
    <property type="match status" value="1"/>
</dbReference>
<dbReference type="RefSeq" id="WP_091479875.1">
    <property type="nucleotide sequence ID" value="NZ_BJYC01000004.1"/>
</dbReference>
<dbReference type="InterPro" id="IPR052908">
    <property type="entry name" value="AP-4-A_phosphorylase"/>
</dbReference>
<dbReference type="InterPro" id="IPR011146">
    <property type="entry name" value="HIT-like"/>
</dbReference>
<gene>
    <name evidence="5" type="ORF">SAMN04488099_104191</name>
</gene>
<dbReference type="PANTHER" id="PTHR42997">
    <property type="entry name" value="HIT FAMILY HYDROLASE"/>
    <property type="match status" value="1"/>
</dbReference>
<name>A0A1H7IM58_9LACT</name>
<evidence type="ECO:0000256" key="2">
    <source>
        <dbReference type="PIRSR" id="PIRSR601310-3"/>
    </source>
</evidence>
<dbReference type="PRINTS" id="PR00332">
    <property type="entry name" value="HISTRIAD"/>
</dbReference>
<feature type="domain" description="HIT" evidence="4">
    <location>
        <begin position="2"/>
        <end position="108"/>
    </location>
</feature>
<dbReference type="Gene3D" id="3.30.428.10">
    <property type="entry name" value="HIT-like"/>
    <property type="match status" value="1"/>
</dbReference>
<proteinExistence type="predicted"/>
<evidence type="ECO:0000313" key="5">
    <source>
        <dbReference type="EMBL" id="SEK63593.1"/>
    </source>
</evidence>
<sequence length="118" mass="13154">MTDCYYCNKEKEAFLIENDVAAGYYDESPSSPGHFLIITKRHTPDFFGMTPEEQQGVNDLLMQAKALVDKEHGPDAYNIGANCGPAAGQSVRHAHFHLIPRYKGDVENPRGGVRNIMK</sequence>
<dbReference type="EMBL" id="FNZU01000004">
    <property type="protein sequence ID" value="SEK63593.1"/>
    <property type="molecule type" value="Genomic_DNA"/>
</dbReference>